<dbReference type="PROSITE" id="PS50969">
    <property type="entry name" value="FCP1"/>
    <property type="match status" value="1"/>
</dbReference>
<evidence type="ECO:0000256" key="7">
    <source>
        <dbReference type="SAM" id="MobiDB-lite"/>
    </source>
</evidence>
<comment type="catalytic activity">
    <reaction evidence="5 6">
        <text>O-phospho-L-threonyl-[protein] + H2O = L-threonyl-[protein] + phosphate</text>
        <dbReference type="Rhea" id="RHEA:47004"/>
        <dbReference type="Rhea" id="RHEA-COMP:11060"/>
        <dbReference type="Rhea" id="RHEA-COMP:11605"/>
        <dbReference type="ChEBI" id="CHEBI:15377"/>
        <dbReference type="ChEBI" id="CHEBI:30013"/>
        <dbReference type="ChEBI" id="CHEBI:43474"/>
        <dbReference type="ChEBI" id="CHEBI:61977"/>
        <dbReference type="EC" id="3.1.3.16"/>
    </reaction>
</comment>
<dbReference type="CDD" id="cd07521">
    <property type="entry name" value="HAD_FCP1-like"/>
    <property type="match status" value="1"/>
</dbReference>
<dbReference type="PANTHER" id="PTHR23081:SF36">
    <property type="entry name" value="RNA POLYMERASE II SUBUNIT A C-TERMINAL DOMAIN PHOSPHATASE"/>
    <property type="match status" value="1"/>
</dbReference>
<sequence>MATPVIAPESLPYPITIDQLIAPIGSTVKKGQRLFAYKFWYMVEIASSPDENDGNGGAQHSKKTVRESIEFFESPFEGDLVSWEVDRGDEVASARQVICEIMRPCNHDVVYGGLCTMCGKEVDENDQMEANLAISHTDTNLKVSRKEAEDMEHFLKQRLRQSKKLVLVVDLDQTVIHCGVDPTIGEWKKDPSNPNYETLKDVQMFSLEEEPIVPPMYMGPRLPERKCWYFVKVRPGLREFFAQLAPLYEMHIYTMATRTYALEIAKIIDPDGSLFGDRILSRDENGSLTQKSLERLFPTDQSMVIVIDDRGDVWNWCPNLIKVVPYNFFVGVGDINSNFLPRQQSGLLQLGRRTHKKPQESDELLTDIMDTEKRLQEKIDEEVKRQEEKLSHQLTTNDEPVQGESKEQLTKKLEYSASLEVQQQNRPLATLQKHMHNQRLLVDDDDELYYLKDTLAKIHRKYYKLLDEGNENSADIQSLVPTMKGQVFKDCYFVFSGLIPLGTNIRRADIVLWTGMFGAITSSEIDENTTHVITKTPGTYKARIAKGFNENVKVVHPDWVFECLVTWTHVDEKPYELIIQDPATEEEIQDFKRKIEQRHLIEEQRREQFESEALMKTAQDSTLNLFAGGTSWLNDEDEEISEDEEDDNDDEEEEEEEDVADGGYGANDIPDGGNEDNRNKENDSDRAPINQQDQQDQKQDQGGEKPQEQTKDPESLKRALQNSDSQSSEDQPSQKKVHLENSKGNREDDSESDLEEELLNALDA</sequence>
<dbReference type="InterPro" id="IPR039189">
    <property type="entry name" value="Fcp1"/>
</dbReference>
<evidence type="ECO:0000256" key="2">
    <source>
        <dbReference type="ARBA" id="ARBA00022801"/>
    </source>
</evidence>
<comment type="function">
    <text evidence="6">This promotes the activity of RNA polymerase II.</text>
</comment>
<dbReference type="EMBL" id="BDGX01000030">
    <property type="protein sequence ID" value="GAV51166.1"/>
    <property type="molecule type" value="Genomic_DNA"/>
</dbReference>
<dbReference type="NCBIfam" id="TIGR02250">
    <property type="entry name" value="FCP1_euk"/>
    <property type="match status" value="1"/>
</dbReference>
<dbReference type="InterPro" id="IPR001357">
    <property type="entry name" value="BRCT_dom"/>
</dbReference>
<name>A0A1Q3A5Z9_ZYGRO</name>
<evidence type="ECO:0000259" key="8">
    <source>
        <dbReference type="PROSITE" id="PS50172"/>
    </source>
</evidence>
<feature type="domain" description="FCP1 homology" evidence="9">
    <location>
        <begin position="160"/>
        <end position="347"/>
    </location>
</feature>
<dbReference type="SMART" id="SM00292">
    <property type="entry name" value="BRCT"/>
    <property type="match status" value="1"/>
</dbReference>
<feature type="compositionally biased region" description="Basic and acidic residues" evidence="7">
    <location>
        <begin position="695"/>
        <end position="717"/>
    </location>
</feature>
<dbReference type="PANTHER" id="PTHR23081">
    <property type="entry name" value="RNA POLYMERASE II CTD PHOSPHATASE"/>
    <property type="match status" value="1"/>
</dbReference>
<evidence type="ECO:0000256" key="6">
    <source>
        <dbReference type="RuleBase" id="RU366066"/>
    </source>
</evidence>
<dbReference type="Proteomes" id="UP000187013">
    <property type="component" value="Unassembled WGS sequence"/>
</dbReference>
<feature type="region of interest" description="Disordered" evidence="7">
    <location>
        <begin position="628"/>
        <end position="764"/>
    </location>
</feature>
<dbReference type="InterPro" id="IPR011947">
    <property type="entry name" value="FCP1_euk"/>
</dbReference>
<evidence type="ECO:0000313" key="11">
    <source>
        <dbReference type="Proteomes" id="UP000187013"/>
    </source>
</evidence>
<feature type="compositionally biased region" description="Acidic residues" evidence="7">
    <location>
        <begin position="634"/>
        <end position="660"/>
    </location>
</feature>
<feature type="region of interest" description="Disordered" evidence="7">
    <location>
        <begin position="385"/>
        <end position="407"/>
    </location>
</feature>
<dbReference type="Pfam" id="PF03031">
    <property type="entry name" value="NIF"/>
    <property type="match status" value="1"/>
</dbReference>
<feature type="domain" description="BRCT" evidence="8">
    <location>
        <begin position="483"/>
        <end position="577"/>
    </location>
</feature>
<organism evidence="10 11">
    <name type="scientific">Zygosaccharomyces rouxii</name>
    <dbReference type="NCBI Taxonomy" id="4956"/>
    <lineage>
        <taxon>Eukaryota</taxon>
        <taxon>Fungi</taxon>
        <taxon>Dikarya</taxon>
        <taxon>Ascomycota</taxon>
        <taxon>Saccharomycotina</taxon>
        <taxon>Saccharomycetes</taxon>
        <taxon>Saccharomycetales</taxon>
        <taxon>Saccharomycetaceae</taxon>
        <taxon>Zygosaccharomyces</taxon>
    </lineage>
</organism>
<dbReference type="Gene3D" id="1.10.287.10">
    <property type="entry name" value="S15/NS1, RNA-binding"/>
    <property type="match status" value="1"/>
</dbReference>
<dbReference type="Gene3D" id="3.40.50.1000">
    <property type="entry name" value="HAD superfamily/HAD-like"/>
    <property type="match status" value="1"/>
</dbReference>
<feature type="compositionally biased region" description="Basic and acidic residues" evidence="7">
    <location>
        <begin position="675"/>
        <end position="686"/>
    </location>
</feature>
<proteinExistence type="predicted"/>
<comment type="catalytic activity">
    <reaction evidence="4 6">
        <text>O-phospho-L-seryl-[protein] + H2O = L-seryl-[protein] + phosphate</text>
        <dbReference type="Rhea" id="RHEA:20629"/>
        <dbReference type="Rhea" id="RHEA-COMP:9863"/>
        <dbReference type="Rhea" id="RHEA-COMP:11604"/>
        <dbReference type="ChEBI" id="CHEBI:15377"/>
        <dbReference type="ChEBI" id="CHEBI:29999"/>
        <dbReference type="ChEBI" id="CHEBI:43474"/>
        <dbReference type="ChEBI" id="CHEBI:83421"/>
        <dbReference type="EC" id="3.1.3.16"/>
    </reaction>
</comment>
<dbReference type="InterPro" id="IPR036420">
    <property type="entry name" value="BRCT_dom_sf"/>
</dbReference>
<accession>A0A1Q3A5Z9</accession>
<dbReference type="GO" id="GO:0008420">
    <property type="term" value="F:RNA polymerase II CTD heptapeptide repeat phosphatase activity"/>
    <property type="evidence" value="ECO:0007669"/>
    <property type="project" value="UniProtKB-UniRule"/>
</dbReference>
<dbReference type="OrthoDB" id="10249888at2759"/>
<feature type="compositionally biased region" description="Low complexity" evidence="7">
    <location>
        <begin position="721"/>
        <end position="731"/>
    </location>
</feature>
<evidence type="ECO:0000256" key="1">
    <source>
        <dbReference type="ARBA" id="ARBA00004123"/>
    </source>
</evidence>
<dbReference type="InterPro" id="IPR036412">
    <property type="entry name" value="HAD-like_sf"/>
</dbReference>
<dbReference type="Pfam" id="PF00533">
    <property type="entry name" value="BRCT"/>
    <property type="match status" value="1"/>
</dbReference>
<dbReference type="PROSITE" id="PS50172">
    <property type="entry name" value="BRCT"/>
    <property type="match status" value="1"/>
</dbReference>
<protein>
    <recommendedName>
        <fullName evidence="6">RNA polymerase II subunit A C-terminal domain phosphatase</fullName>
        <ecNumber evidence="6">3.1.3.16</ecNumber>
    </recommendedName>
</protein>
<evidence type="ECO:0000256" key="4">
    <source>
        <dbReference type="ARBA" id="ARBA00047761"/>
    </source>
</evidence>
<dbReference type="SUPFAM" id="SSF52113">
    <property type="entry name" value="BRCT domain"/>
    <property type="match status" value="1"/>
</dbReference>
<keyword evidence="2 6" id="KW-0378">Hydrolase</keyword>
<dbReference type="SMART" id="SM00577">
    <property type="entry name" value="CPDc"/>
    <property type="match status" value="1"/>
</dbReference>
<dbReference type="CDD" id="cd17729">
    <property type="entry name" value="BRCT_CTDP1"/>
    <property type="match status" value="1"/>
</dbReference>
<comment type="caution">
    <text evidence="10">The sequence shown here is derived from an EMBL/GenBank/DDBJ whole genome shotgun (WGS) entry which is preliminary data.</text>
</comment>
<gene>
    <name evidence="10" type="ORF">ZYGR_0AD03490</name>
</gene>
<evidence type="ECO:0000256" key="3">
    <source>
        <dbReference type="ARBA" id="ARBA00023242"/>
    </source>
</evidence>
<evidence type="ECO:0000313" key="10">
    <source>
        <dbReference type="EMBL" id="GAV51166.1"/>
    </source>
</evidence>
<evidence type="ECO:0000259" key="9">
    <source>
        <dbReference type="PROSITE" id="PS50969"/>
    </source>
</evidence>
<dbReference type="eggNOG" id="KOG0323">
    <property type="taxonomic scope" value="Eukaryota"/>
</dbReference>
<feature type="compositionally biased region" description="Acidic residues" evidence="7">
    <location>
        <begin position="748"/>
        <end position="758"/>
    </location>
</feature>
<feature type="compositionally biased region" description="Basic and acidic residues" evidence="7">
    <location>
        <begin position="737"/>
        <end position="747"/>
    </location>
</feature>
<dbReference type="InterPro" id="IPR023214">
    <property type="entry name" value="HAD_sf"/>
</dbReference>
<dbReference type="AlphaFoldDB" id="A0A1Q3A5Z9"/>
<dbReference type="InterPro" id="IPR004274">
    <property type="entry name" value="FCP1_dom"/>
</dbReference>
<dbReference type="SUPFAM" id="SSF56784">
    <property type="entry name" value="HAD-like"/>
    <property type="match status" value="1"/>
</dbReference>
<dbReference type="FunFam" id="3.40.50.1000:FF:000142">
    <property type="entry name" value="Similar to FCP1-like phosphatase"/>
    <property type="match status" value="1"/>
</dbReference>
<dbReference type="EC" id="3.1.3.16" evidence="6"/>
<keyword evidence="3 6" id="KW-0539">Nucleus</keyword>
<dbReference type="GO" id="GO:0005634">
    <property type="term" value="C:nucleus"/>
    <property type="evidence" value="ECO:0007669"/>
    <property type="project" value="UniProtKB-SubCell"/>
</dbReference>
<evidence type="ECO:0000256" key="5">
    <source>
        <dbReference type="ARBA" id="ARBA00048336"/>
    </source>
</evidence>
<reference evidence="10 11" key="1">
    <citation type="submission" date="2016-08" db="EMBL/GenBank/DDBJ databases">
        <title>Draft genome sequence of allopolyploid Zygosaccharomyces rouxii.</title>
        <authorList>
            <person name="Watanabe J."/>
            <person name="Uehara K."/>
            <person name="Mogi Y."/>
            <person name="Tsukioka Y."/>
        </authorList>
    </citation>
    <scope>NUCLEOTIDE SEQUENCE [LARGE SCALE GENOMIC DNA]</scope>
    <source>
        <strain evidence="10 11">NBRC 110957</strain>
    </source>
</reference>
<comment type="subcellular location">
    <subcellularLocation>
        <location evidence="1 6">Nucleus</location>
    </subcellularLocation>
</comment>
<dbReference type="Gene3D" id="3.40.50.10190">
    <property type="entry name" value="BRCT domain"/>
    <property type="match status" value="1"/>
</dbReference>